<protein>
    <submittedName>
        <fullName evidence="4">Ac transferase</fullName>
    </submittedName>
</protein>
<dbReference type="SUPFAM" id="SSF53448">
    <property type="entry name" value="Nucleotide-diphospho-sugar transferases"/>
    <property type="match status" value="1"/>
</dbReference>
<dbReference type="OrthoDB" id="76265at2759"/>
<dbReference type="Proteomes" id="UP000019335">
    <property type="component" value="Chromosome 6"/>
</dbReference>
<organism evidence="4 5">
    <name type="scientific">Nannochloropsis gaditana</name>
    <dbReference type="NCBI Taxonomy" id="72520"/>
    <lineage>
        <taxon>Eukaryota</taxon>
        <taxon>Sar</taxon>
        <taxon>Stramenopiles</taxon>
        <taxon>Ochrophyta</taxon>
        <taxon>Eustigmatophyceae</taxon>
        <taxon>Eustigmatales</taxon>
        <taxon>Monodopsidaceae</taxon>
        <taxon>Nannochloropsis</taxon>
    </lineage>
</organism>
<feature type="signal peptide" evidence="3">
    <location>
        <begin position="1"/>
        <end position="38"/>
    </location>
</feature>
<evidence type="ECO:0000256" key="1">
    <source>
        <dbReference type="SAM" id="MobiDB-lite"/>
    </source>
</evidence>
<evidence type="ECO:0000256" key="2">
    <source>
        <dbReference type="SAM" id="Phobius"/>
    </source>
</evidence>
<feature type="transmembrane region" description="Helical" evidence="2">
    <location>
        <begin position="505"/>
        <end position="524"/>
    </location>
</feature>
<sequence>MIHRWGHSAVMVELRVAGMNISVLPLLLLLLASASGEAQNENSFGKAAVFMNGRWTQFDENDDAGVPQPYPPKTDSWTLNDTSIMVSISSFRDYRCPKTLYNLFTKAANPDRVYAGVVQQNNAGDVDCLYDYCEKIKEERGIGPDASAADPNLRITQNCPHADQVKMLRVQAEDAKGPTYGRYLGSYLVGDEEFCMQIDAHMDFEDHWDKQLLDMWGLANNEYGVLTTYVPNLDQLHVNLNGRFEVPQVCRVTYTPGEKMVRNEQATNCIWLRKPKLTSTWAAGFAFSKCHADLKTPYDPHLPSLFDGEEYSKYARLWTRGYDTYTPHRSVVYHDYTHGATEKDANAWSRKYRELKHSHERLRTLLGYSGAVVGRETPAAAEMLGRWDLGKKRSLNQLIAFTGADTRETKVDFNSCGKLQWVPFDEGDDDDWYSESTSAARRRRSAKAESARVASRLFGKGARGEGEQGSGRGGEGSRQARAWAGGGVHGLSEQLAIPRVSRAHLLWALSILIIAAVASLLAAYRRERGRGGTRMGRSFWPEFVMGKAVKRV</sequence>
<dbReference type="PANTHER" id="PTHR34496:SF6">
    <property type="entry name" value="GLYCOSYLTRANSFERASE 2-LIKE DOMAIN-CONTAINING PROTEIN"/>
    <property type="match status" value="1"/>
</dbReference>
<evidence type="ECO:0000313" key="5">
    <source>
        <dbReference type="Proteomes" id="UP000019335"/>
    </source>
</evidence>
<feature type="compositionally biased region" description="Gly residues" evidence="1">
    <location>
        <begin position="467"/>
        <end position="476"/>
    </location>
</feature>
<dbReference type="InterPro" id="IPR029044">
    <property type="entry name" value="Nucleotide-diphossugar_trans"/>
</dbReference>
<dbReference type="GO" id="GO:0016740">
    <property type="term" value="F:transferase activity"/>
    <property type="evidence" value="ECO:0007669"/>
    <property type="project" value="UniProtKB-KW"/>
</dbReference>
<dbReference type="Pfam" id="PF11397">
    <property type="entry name" value="GlcNAc"/>
    <property type="match status" value="1"/>
</dbReference>
<accession>W7U4N6</accession>
<keyword evidence="4" id="KW-0808">Transferase</keyword>
<gene>
    <name evidence="4" type="ORF">Naga_100104g28</name>
</gene>
<reference evidence="4 5" key="1">
    <citation type="journal article" date="2014" name="Mol. Plant">
        <title>Chromosome Scale Genome Assembly and Transcriptome Profiling of Nannochloropsis gaditana in Nitrogen Depletion.</title>
        <authorList>
            <person name="Corteggiani Carpinelli E."/>
            <person name="Telatin A."/>
            <person name="Vitulo N."/>
            <person name="Forcato C."/>
            <person name="D'Angelo M."/>
            <person name="Schiavon R."/>
            <person name="Vezzi A."/>
            <person name="Giacometti G.M."/>
            <person name="Morosinotto T."/>
            <person name="Valle G."/>
        </authorList>
    </citation>
    <scope>NUCLEOTIDE SEQUENCE [LARGE SCALE GENOMIC DNA]</scope>
    <source>
        <strain evidence="4 5">B-31</strain>
    </source>
</reference>
<dbReference type="PANTHER" id="PTHR34496">
    <property type="entry name" value="GLCNAC TRANSFERASE-RELATED"/>
    <property type="match status" value="1"/>
</dbReference>
<keyword evidence="2" id="KW-0812">Transmembrane</keyword>
<name>W7U4N6_9STRA</name>
<evidence type="ECO:0000313" key="4">
    <source>
        <dbReference type="EMBL" id="EWM27694.1"/>
    </source>
</evidence>
<comment type="caution">
    <text evidence="4">The sequence shown here is derived from an EMBL/GenBank/DDBJ whole genome shotgun (WGS) entry which is preliminary data.</text>
</comment>
<keyword evidence="3" id="KW-0732">Signal</keyword>
<proteinExistence type="predicted"/>
<keyword evidence="5" id="KW-1185">Reference proteome</keyword>
<feature type="chain" id="PRO_5004901460" evidence="3">
    <location>
        <begin position="39"/>
        <end position="552"/>
    </location>
</feature>
<keyword evidence="2" id="KW-1133">Transmembrane helix</keyword>
<feature type="region of interest" description="Disordered" evidence="1">
    <location>
        <begin position="459"/>
        <end position="481"/>
    </location>
</feature>
<keyword evidence="2" id="KW-0472">Membrane</keyword>
<evidence type="ECO:0000256" key="3">
    <source>
        <dbReference type="SAM" id="SignalP"/>
    </source>
</evidence>
<dbReference type="InterPro" id="IPR021067">
    <property type="entry name" value="Glycosyltransferase"/>
</dbReference>
<dbReference type="EMBL" id="AZIL01000425">
    <property type="protein sequence ID" value="EWM27694.1"/>
    <property type="molecule type" value="Genomic_DNA"/>
</dbReference>
<dbReference type="AlphaFoldDB" id="W7U4N6"/>